<dbReference type="Pfam" id="PF13487">
    <property type="entry name" value="HD_5"/>
    <property type="match status" value="1"/>
</dbReference>
<protein>
    <submittedName>
        <fullName evidence="3">HD-GYP domain-containing protein (C-di-GMP phosphodiesterase class II)</fullName>
    </submittedName>
</protein>
<gene>
    <name evidence="3" type="ORF">J2S74_001680</name>
</gene>
<comment type="caution">
    <text evidence="3">The sequence shown here is derived from an EMBL/GenBank/DDBJ whole genome shotgun (WGS) entry which is preliminary data.</text>
</comment>
<dbReference type="PROSITE" id="PS51832">
    <property type="entry name" value="HD_GYP"/>
    <property type="match status" value="1"/>
</dbReference>
<dbReference type="SMART" id="SM00471">
    <property type="entry name" value="HDc"/>
    <property type="match status" value="1"/>
</dbReference>
<dbReference type="CDD" id="cd00077">
    <property type="entry name" value="HDc"/>
    <property type="match status" value="1"/>
</dbReference>
<dbReference type="PANTHER" id="PTHR43155">
    <property type="entry name" value="CYCLIC DI-GMP PHOSPHODIESTERASE PA4108-RELATED"/>
    <property type="match status" value="1"/>
</dbReference>
<evidence type="ECO:0000313" key="4">
    <source>
        <dbReference type="Proteomes" id="UP001230005"/>
    </source>
</evidence>
<feature type="domain" description="HD" evidence="1">
    <location>
        <begin position="136"/>
        <end position="259"/>
    </location>
</feature>
<sequence length="354" mass="40464">MVVVQMNQDHKIIGRVLADDVISDLGHFLLRRGMVLSPWHLQILKIHKIEYVVLQDMEAPPLNIQIKNVFKNNEEVSNLYYENVMEIKSLFQQAISREIPSLQTFMKPFTPLLETVIKGSNILLELHHIRGYDEYTYRHSINVGLLAATIGKILKYPNEITMILGKVGFLHDIGKMKVSHQILNKKGPLTDQEYGEIKKHTIYGKEILESIEGTEQALKIGALYHHERLDGSGYPHNLRGKEIPFLAQIIAVADTYDAVSSDRVYRNKYAPLEALNELVKDVYNGRLNGEIVLPFVNHIMNGYMGNKVVLSDGRRGQIVHLHIDEIYRPLVMLDDGQCIDLRKHRTIAIVNVFS</sequence>
<dbReference type="InterPro" id="IPR006674">
    <property type="entry name" value="HD_domain"/>
</dbReference>
<dbReference type="InterPro" id="IPR037522">
    <property type="entry name" value="HD_GYP_dom"/>
</dbReference>
<proteinExistence type="predicted"/>
<reference evidence="3 4" key="1">
    <citation type="submission" date="2023-07" db="EMBL/GenBank/DDBJ databases">
        <title>Genomic Encyclopedia of Type Strains, Phase IV (KMG-IV): sequencing the most valuable type-strain genomes for metagenomic binning, comparative biology and taxonomic classification.</title>
        <authorList>
            <person name="Goeker M."/>
        </authorList>
    </citation>
    <scope>NUCLEOTIDE SEQUENCE [LARGE SCALE GENOMIC DNA]</scope>
    <source>
        <strain evidence="3 4">DSM 9768</strain>
    </source>
</reference>
<dbReference type="PROSITE" id="PS51831">
    <property type="entry name" value="HD"/>
    <property type="match status" value="1"/>
</dbReference>
<keyword evidence="4" id="KW-1185">Reference proteome</keyword>
<dbReference type="Gene3D" id="1.10.3210.10">
    <property type="entry name" value="Hypothetical protein af1432"/>
    <property type="match status" value="1"/>
</dbReference>
<dbReference type="InterPro" id="IPR003607">
    <property type="entry name" value="HD/PDEase_dom"/>
</dbReference>
<feature type="domain" description="HD-GYP" evidence="2">
    <location>
        <begin position="114"/>
        <end position="311"/>
    </location>
</feature>
<dbReference type="PANTHER" id="PTHR43155:SF2">
    <property type="entry name" value="CYCLIC DI-GMP PHOSPHODIESTERASE PA4108"/>
    <property type="match status" value="1"/>
</dbReference>
<organism evidence="3 4">
    <name type="scientific">Evansella vedderi</name>
    <dbReference type="NCBI Taxonomy" id="38282"/>
    <lineage>
        <taxon>Bacteria</taxon>
        <taxon>Bacillati</taxon>
        <taxon>Bacillota</taxon>
        <taxon>Bacilli</taxon>
        <taxon>Bacillales</taxon>
        <taxon>Bacillaceae</taxon>
        <taxon>Evansella</taxon>
    </lineage>
</organism>
<name>A0ABT9ZW01_9BACI</name>
<evidence type="ECO:0000313" key="3">
    <source>
        <dbReference type="EMBL" id="MDQ0254305.1"/>
    </source>
</evidence>
<evidence type="ECO:0000259" key="1">
    <source>
        <dbReference type="PROSITE" id="PS51831"/>
    </source>
</evidence>
<dbReference type="EMBL" id="JAUSUG010000005">
    <property type="protein sequence ID" value="MDQ0254305.1"/>
    <property type="molecule type" value="Genomic_DNA"/>
</dbReference>
<evidence type="ECO:0000259" key="2">
    <source>
        <dbReference type="PROSITE" id="PS51832"/>
    </source>
</evidence>
<dbReference type="Proteomes" id="UP001230005">
    <property type="component" value="Unassembled WGS sequence"/>
</dbReference>
<accession>A0ABT9ZW01</accession>
<dbReference type="SUPFAM" id="SSF109604">
    <property type="entry name" value="HD-domain/PDEase-like"/>
    <property type="match status" value="1"/>
</dbReference>